<dbReference type="Pfam" id="PF00583">
    <property type="entry name" value="Acetyltransf_1"/>
    <property type="match status" value="2"/>
</dbReference>
<gene>
    <name evidence="2" type="ORF">Lche_2914</name>
</gene>
<protein>
    <submittedName>
        <fullName evidence="2">N-acetyltransferase GCN5</fullName>
    </submittedName>
</protein>
<dbReference type="SUPFAM" id="SSF55729">
    <property type="entry name" value="Acyl-CoA N-acyltransferases (Nat)"/>
    <property type="match status" value="2"/>
</dbReference>
<dbReference type="EMBL" id="LNXW01000013">
    <property type="protein sequence ID" value="KTC80894.1"/>
    <property type="molecule type" value="Genomic_DNA"/>
</dbReference>
<dbReference type="CDD" id="cd04301">
    <property type="entry name" value="NAT_SF"/>
    <property type="match status" value="2"/>
</dbReference>
<dbReference type="OrthoDB" id="8479334at2"/>
<dbReference type="PATRIC" id="fig|28084.5.peg.3163"/>
<keyword evidence="2" id="KW-0808">Transferase</keyword>
<dbReference type="STRING" id="28084.Lche_2914"/>
<dbReference type="Gene3D" id="3.40.630.30">
    <property type="match status" value="2"/>
</dbReference>
<dbReference type="RefSeq" id="WP_058388154.1">
    <property type="nucleotide sequence ID" value="NZ_LNXW01000013.1"/>
</dbReference>
<evidence type="ECO:0000313" key="3">
    <source>
        <dbReference type="Proteomes" id="UP000054921"/>
    </source>
</evidence>
<dbReference type="GO" id="GO:0016747">
    <property type="term" value="F:acyltransferase activity, transferring groups other than amino-acyl groups"/>
    <property type="evidence" value="ECO:0007669"/>
    <property type="project" value="InterPro"/>
</dbReference>
<evidence type="ECO:0000259" key="1">
    <source>
        <dbReference type="PROSITE" id="PS51186"/>
    </source>
</evidence>
<name>A0A0W0SBF0_9GAMM</name>
<dbReference type="InterPro" id="IPR000182">
    <property type="entry name" value="GNAT_dom"/>
</dbReference>
<feature type="domain" description="N-acetyltransferase" evidence="1">
    <location>
        <begin position="178"/>
        <end position="327"/>
    </location>
</feature>
<organism evidence="2 3">
    <name type="scientific">Legionella cherrii</name>
    <dbReference type="NCBI Taxonomy" id="28084"/>
    <lineage>
        <taxon>Bacteria</taxon>
        <taxon>Pseudomonadati</taxon>
        <taxon>Pseudomonadota</taxon>
        <taxon>Gammaproteobacteria</taxon>
        <taxon>Legionellales</taxon>
        <taxon>Legionellaceae</taxon>
        <taxon>Legionella</taxon>
    </lineage>
</organism>
<dbReference type="AlphaFoldDB" id="A0A0W0SBF0"/>
<reference evidence="2 3" key="1">
    <citation type="submission" date="2015-11" db="EMBL/GenBank/DDBJ databases">
        <title>Genomic analysis of 38 Legionella species identifies large and diverse effector repertoires.</title>
        <authorList>
            <person name="Burstein D."/>
            <person name="Amaro F."/>
            <person name="Zusman T."/>
            <person name="Lifshitz Z."/>
            <person name="Cohen O."/>
            <person name="Gilbert J.A."/>
            <person name="Pupko T."/>
            <person name="Shuman H.A."/>
            <person name="Segal G."/>
        </authorList>
    </citation>
    <scope>NUCLEOTIDE SEQUENCE [LARGE SCALE GENOMIC DNA]</scope>
    <source>
        <strain evidence="2 3">ORW</strain>
    </source>
</reference>
<accession>A0A0W0SBF0</accession>
<comment type="caution">
    <text evidence="2">The sequence shown here is derived from an EMBL/GenBank/DDBJ whole genome shotgun (WGS) entry which is preliminary data.</text>
</comment>
<sequence length="338" mass="39536">MNYQIDQVQPNVAEQLCREITIDLLEWFGLPECNEYYVNGVKEHINFAVKVNKRYVGLLSLEFPYPRNGTIFWMGIFRQYHGQGLGYALMREAIRYAVAQSALTITVETLSPDERDANYLNTYRFYERQGFQPLFNLKPAGYQWNMVYMSLILDNKIQENNRKPFHPFLLPASIKDYPTIQNMARFYVYDMSRYCGFISDDWACPKDGLYESFDFKIYFEDPTRKAFLVLVERELAGFVLLNQIGISATTQWNMGEFFILAKFQGKGVAAQIAEKLWKTHPGQWEVSVIPENVLALRFWCKTIANFTNNNYLKELKSVSYHPEHPSRYILTFNSSSTD</sequence>
<proteinExistence type="predicted"/>
<dbReference type="PROSITE" id="PS51186">
    <property type="entry name" value="GNAT"/>
    <property type="match status" value="2"/>
</dbReference>
<dbReference type="InterPro" id="IPR016181">
    <property type="entry name" value="Acyl_CoA_acyltransferase"/>
</dbReference>
<feature type="domain" description="N-acetyltransferase" evidence="1">
    <location>
        <begin position="3"/>
        <end position="154"/>
    </location>
</feature>
<dbReference type="Proteomes" id="UP000054921">
    <property type="component" value="Unassembled WGS sequence"/>
</dbReference>
<evidence type="ECO:0000313" key="2">
    <source>
        <dbReference type="EMBL" id="KTC80894.1"/>
    </source>
</evidence>